<dbReference type="Gene3D" id="2.60.40.10">
    <property type="entry name" value="Immunoglobulins"/>
    <property type="match status" value="2"/>
</dbReference>
<feature type="transmembrane region" description="Helical" evidence="1">
    <location>
        <begin position="477"/>
        <end position="495"/>
    </location>
</feature>
<sequence length="505" mass="56375">MVVTSVKALSLGELQYSPEVIHPGDDVDLWIKVTNDNYDEDLKNIEISIKPHYPFELKQVNPIKGVATIHHLNPGESDVVHFKLHVNESAVSGNYRLDITVSYDKVEKEEGVVTHHNWTKVYYLPVYGTPNFEIVLENNSLSLIPGRTVTIPILIYNKGTGKAKECTLSIGSNQYISPVGGTKFYIGTVKPQEIKLINLKLHTDENTPEGAYLIPATLCWIGEDGTEKSEEINMGLTVHGDILLGISNVITTPRDIKPGDTYVRIDVTVTNNGHGEAKDVKLHLKTSYPFKDSWSNANYKDIGTLRGGESKTVSFTVDVDKYAPSKHYKIPIYIEYLDIFNRRHNTTKTIDIYVKSKPILEIIPKEYTIKAGKDNTLLITVKNVGNEKAESVRITAIRNSAQPFDYPRKSDTIGTLNPGENGTGAIVVSVDKNALPKEYFITIEIRAVGDRDEGDDNVYITQRSIRVKVENDNKMPFPLYAVIGILVIIGVLYYLGKNLGKKNSK</sequence>
<evidence type="ECO:0000313" key="3">
    <source>
        <dbReference type="Proteomes" id="UP000290527"/>
    </source>
</evidence>
<dbReference type="AlphaFoldDB" id="A0A401HR09"/>
<organism evidence="2 3">
    <name type="scientific">Methanofervidicoccus abyssi</name>
    <dbReference type="NCBI Taxonomy" id="2082189"/>
    <lineage>
        <taxon>Archaea</taxon>
        <taxon>Methanobacteriati</taxon>
        <taxon>Methanobacteriota</taxon>
        <taxon>Methanomada group</taxon>
        <taxon>Methanococci</taxon>
        <taxon>Methanococcales</taxon>
        <taxon>Methanofervidicoccus</taxon>
    </lineage>
</organism>
<keyword evidence="1" id="KW-1133">Transmembrane helix</keyword>
<gene>
    <name evidence="2" type="ORF">MHHB_P0862</name>
</gene>
<keyword evidence="1" id="KW-0812">Transmembrane</keyword>
<protein>
    <recommendedName>
        <fullName evidence="4">CARDB domain-containing protein</fullName>
    </recommendedName>
</protein>
<proteinExistence type="predicted"/>
<reference evidence="2 3" key="1">
    <citation type="journal article" date="2019" name="Int. J. Syst. Evol. Microbiol.">
        <title>Methanofervidicoccus abyssi gen. nov., sp. nov., a hydrogenotrophic methanogen, isolated from a hydrothermal vent chimney in the Mid-Cayman Spreading Center, the Caribbean Sea.</title>
        <authorList>
            <person name="Sakai S."/>
            <person name="Takaki Y."/>
            <person name="Miyazaki M."/>
            <person name="Ogawara M."/>
            <person name="Yanagawa K."/>
            <person name="Miyazaki J."/>
            <person name="Takai K."/>
        </authorList>
    </citation>
    <scope>NUCLEOTIDE SEQUENCE [LARGE SCALE GENOMIC DNA]</scope>
    <source>
        <strain evidence="2 3">HHB</strain>
    </source>
</reference>
<dbReference type="PANTHER" id="PTHR35902">
    <property type="entry name" value="S-LAYER DOMAIN-LIKE PROTEIN-RELATED"/>
    <property type="match status" value="1"/>
</dbReference>
<accession>A0A401HR09</accession>
<evidence type="ECO:0000313" key="2">
    <source>
        <dbReference type="EMBL" id="GBF36632.1"/>
    </source>
</evidence>
<dbReference type="InterPro" id="IPR013783">
    <property type="entry name" value="Ig-like_fold"/>
</dbReference>
<evidence type="ECO:0008006" key="4">
    <source>
        <dbReference type="Google" id="ProtNLM"/>
    </source>
</evidence>
<keyword evidence="1" id="KW-0472">Membrane</keyword>
<dbReference type="EMBL" id="BFAX01000004">
    <property type="protein sequence ID" value="GBF36632.1"/>
    <property type="molecule type" value="Genomic_DNA"/>
</dbReference>
<dbReference type="PANTHER" id="PTHR35902:SF3">
    <property type="entry name" value="NPCBM-ASSOCIATED, NEW3 DOMAIN OF ALPHA-GALACTOSIDASE"/>
    <property type="match status" value="1"/>
</dbReference>
<evidence type="ECO:0000256" key="1">
    <source>
        <dbReference type="SAM" id="Phobius"/>
    </source>
</evidence>
<name>A0A401HR09_9EURY</name>
<keyword evidence="3" id="KW-1185">Reference proteome</keyword>
<dbReference type="Proteomes" id="UP000290527">
    <property type="component" value="Unassembled WGS sequence"/>
</dbReference>
<comment type="caution">
    <text evidence="2">The sequence shown here is derived from an EMBL/GenBank/DDBJ whole genome shotgun (WGS) entry which is preliminary data.</text>
</comment>